<protein>
    <submittedName>
        <fullName evidence="2">Uncharacterized protein</fullName>
    </submittedName>
</protein>
<proteinExistence type="predicted"/>
<dbReference type="Proteomes" id="UP000242415">
    <property type="component" value="Unassembled WGS sequence"/>
</dbReference>
<evidence type="ECO:0000313" key="2">
    <source>
        <dbReference type="EMBL" id="SDZ21057.1"/>
    </source>
</evidence>
<gene>
    <name evidence="2" type="ORF">SAMN05444365_10780</name>
</gene>
<reference evidence="3" key="1">
    <citation type="submission" date="2016-10" db="EMBL/GenBank/DDBJ databases">
        <authorList>
            <person name="Varghese N."/>
            <person name="Submissions S."/>
        </authorList>
    </citation>
    <scope>NUCLEOTIDE SEQUENCE [LARGE SCALE GENOMIC DNA]</scope>
    <source>
        <strain evidence="3">DSM 45245</strain>
    </source>
</reference>
<feature type="compositionally biased region" description="Basic and acidic residues" evidence="1">
    <location>
        <begin position="1"/>
        <end position="18"/>
    </location>
</feature>
<evidence type="ECO:0000256" key="1">
    <source>
        <dbReference type="SAM" id="MobiDB-lite"/>
    </source>
</evidence>
<organism evidence="2 3">
    <name type="scientific">Micromonospora pattaloongensis</name>
    <dbReference type="NCBI Taxonomy" id="405436"/>
    <lineage>
        <taxon>Bacteria</taxon>
        <taxon>Bacillati</taxon>
        <taxon>Actinomycetota</taxon>
        <taxon>Actinomycetes</taxon>
        <taxon>Micromonosporales</taxon>
        <taxon>Micromonosporaceae</taxon>
        <taxon>Micromonospora</taxon>
    </lineage>
</organism>
<keyword evidence="3" id="KW-1185">Reference proteome</keyword>
<dbReference type="STRING" id="405436.SAMN05444365_10780"/>
<feature type="region of interest" description="Disordered" evidence="1">
    <location>
        <begin position="1"/>
        <end position="21"/>
    </location>
</feature>
<sequence length="86" mass="10025">MSYARDCRNVYGENDKSSRTSIRRNKRFPHRANRRHHRQALTACIGVPAPDVDEAVEVRIRGRRRASWRKWPDLPLGMVVTSRRAG</sequence>
<dbReference type="EMBL" id="FNPH01000007">
    <property type="protein sequence ID" value="SDZ21057.1"/>
    <property type="molecule type" value="Genomic_DNA"/>
</dbReference>
<accession>A0A1H3R5V1</accession>
<evidence type="ECO:0000313" key="3">
    <source>
        <dbReference type="Proteomes" id="UP000242415"/>
    </source>
</evidence>
<dbReference type="AlphaFoldDB" id="A0A1H3R5V1"/>
<name>A0A1H3R5V1_9ACTN</name>